<protein>
    <submittedName>
        <fullName evidence="3">Universal stress protein</fullName>
    </submittedName>
</protein>
<dbReference type="InterPro" id="IPR006015">
    <property type="entry name" value="Universal_stress_UspA"/>
</dbReference>
<dbReference type="KEGG" id="nlc:EBAPG3_011605"/>
<dbReference type="InterPro" id="IPR014729">
    <property type="entry name" value="Rossmann-like_a/b/a_fold"/>
</dbReference>
<proteinExistence type="inferred from homology"/>
<dbReference type="Proteomes" id="UP000012179">
    <property type="component" value="Chromosome"/>
</dbReference>
<feature type="domain" description="UspA" evidence="2">
    <location>
        <begin position="4"/>
        <end position="147"/>
    </location>
</feature>
<dbReference type="InterPro" id="IPR006016">
    <property type="entry name" value="UspA"/>
</dbReference>
<dbReference type="eggNOG" id="COG0589">
    <property type="taxonomic scope" value="Bacteria"/>
</dbReference>
<keyword evidence="4" id="KW-1185">Reference proteome</keyword>
<dbReference type="PANTHER" id="PTHR46268:SF6">
    <property type="entry name" value="UNIVERSAL STRESS PROTEIN UP12"/>
    <property type="match status" value="1"/>
</dbReference>
<dbReference type="Gene3D" id="3.40.50.620">
    <property type="entry name" value="HUPs"/>
    <property type="match status" value="2"/>
</dbReference>
<dbReference type="Pfam" id="PF00582">
    <property type="entry name" value="Usp"/>
    <property type="match status" value="2"/>
</dbReference>
<dbReference type="OrthoDB" id="9792500at2"/>
<evidence type="ECO:0000313" key="4">
    <source>
        <dbReference type="Proteomes" id="UP000012179"/>
    </source>
</evidence>
<accession>A0A1W6SRE1</accession>
<dbReference type="PANTHER" id="PTHR46268">
    <property type="entry name" value="STRESS RESPONSE PROTEIN NHAX"/>
    <property type="match status" value="1"/>
</dbReference>
<dbReference type="SUPFAM" id="SSF52402">
    <property type="entry name" value="Adenine nucleotide alpha hydrolases-like"/>
    <property type="match status" value="2"/>
</dbReference>
<evidence type="ECO:0000259" key="2">
    <source>
        <dbReference type="Pfam" id="PF00582"/>
    </source>
</evidence>
<name>A0A1W6SRE1_9PROT</name>
<feature type="domain" description="UspA" evidence="2">
    <location>
        <begin position="153"/>
        <end position="294"/>
    </location>
</feature>
<gene>
    <name evidence="3" type="ORF">EBAPG3_011605</name>
</gene>
<dbReference type="PRINTS" id="PR01438">
    <property type="entry name" value="UNVRSLSTRESS"/>
</dbReference>
<dbReference type="CDD" id="cd00293">
    <property type="entry name" value="USP-like"/>
    <property type="match status" value="2"/>
</dbReference>
<dbReference type="RefSeq" id="WP_004177475.1">
    <property type="nucleotide sequence ID" value="NZ_CP021106.3"/>
</dbReference>
<comment type="similarity">
    <text evidence="1">Belongs to the universal stress protein A family.</text>
</comment>
<dbReference type="EMBL" id="CP021106">
    <property type="protein sequence ID" value="ARO88367.1"/>
    <property type="molecule type" value="Genomic_DNA"/>
</dbReference>
<evidence type="ECO:0000256" key="1">
    <source>
        <dbReference type="ARBA" id="ARBA00008791"/>
    </source>
</evidence>
<dbReference type="AlphaFoldDB" id="A0A1W6SRE1"/>
<reference evidence="3 4" key="1">
    <citation type="journal article" date="2015" name="Int. J. Syst. Evol. Microbiol.">
        <title>Nitrosospira lacus sp. nov., a psychrotolerant, ammonia-oxidizing bacterium from sandy lake sediment.</title>
        <authorList>
            <person name="Urakawa H."/>
            <person name="Garcia J.C."/>
            <person name="Nielsen J.L."/>
            <person name="Le V.Q."/>
            <person name="Kozlowski J.A."/>
            <person name="Stein L.Y."/>
            <person name="Lim C.K."/>
            <person name="Pommerening-Roser A."/>
            <person name="Martens-Habbena W."/>
            <person name="Stahl D.A."/>
            <person name="Klotz M.G."/>
        </authorList>
    </citation>
    <scope>NUCLEOTIDE SEQUENCE [LARGE SCALE GENOMIC DNA]</scope>
    <source>
        <strain evidence="3 4">APG3</strain>
    </source>
</reference>
<sequence length="295" mass="32388">MFPIKRIVAATDMSPFASRAEARAALLARELRCESLHLLHVIDNLALEALRHLDPTPLDTEQRLMESSRTQLAEIEHKLSDKYGIQVITTTLNVGRAYTEIVHYAELLGVGLVVLGAHGGGFVRDLFIGSTVDKVLRKLTRPLLIVKREPEVMYRNILVAVDFSESSRQAARFAMNIAPHAHITVLHAFEVPFEASLHSAGVDDKLMQIYEAEIKTRKNGEMQQFIAELGASSGLVSGIIERGHAHAVIRGKIESLAPDLIVVGKHGRSERDEMLPGGVTTRVIQDAGCDVLVIG</sequence>
<organism evidence="3 4">
    <name type="scientific">Nitrosospira lacus</name>
    <dbReference type="NCBI Taxonomy" id="1288494"/>
    <lineage>
        <taxon>Bacteria</taxon>
        <taxon>Pseudomonadati</taxon>
        <taxon>Pseudomonadota</taxon>
        <taxon>Betaproteobacteria</taxon>
        <taxon>Nitrosomonadales</taxon>
        <taxon>Nitrosomonadaceae</taxon>
        <taxon>Nitrosospira</taxon>
    </lineage>
</organism>
<evidence type="ECO:0000313" key="3">
    <source>
        <dbReference type="EMBL" id="ARO88367.1"/>
    </source>
</evidence>